<dbReference type="EMBL" id="BAABLM010000014">
    <property type="protein sequence ID" value="GAA4687382.1"/>
    <property type="molecule type" value="Genomic_DNA"/>
</dbReference>
<dbReference type="Proteomes" id="UP001501295">
    <property type="component" value="Unassembled WGS sequence"/>
</dbReference>
<keyword evidence="4" id="KW-1185">Reference proteome</keyword>
<reference evidence="4" key="1">
    <citation type="journal article" date="2019" name="Int. J. Syst. Evol. Microbiol.">
        <title>The Global Catalogue of Microorganisms (GCM) 10K type strain sequencing project: providing services to taxonomists for standard genome sequencing and annotation.</title>
        <authorList>
            <consortium name="The Broad Institute Genomics Platform"/>
            <consortium name="The Broad Institute Genome Sequencing Center for Infectious Disease"/>
            <person name="Wu L."/>
            <person name="Ma J."/>
        </authorList>
    </citation>
    <scope>NUCLEOTIDE SEQUENCE [LARGE SCALE GENOMIC DNA]</scope>
    <source>
        <strain evidence="4">JCM 18956</strain>
    </source>
</reference>
<evidence type="ECO:0000313" key="4">
    <source>
        <dbReference type="Proteomes" id="UP001501295"/>
    </source>
</evidence>
<name>A0ABP8WFT1_9MICO</name>
<evidence type="ECO:0000313" key="3">
    <source>
        <dbReference type="EMBL" id="GAA4687382.1"/>
    </source>
</evidence>
<protein>
    <submittedName>
        <fullName evidence="3">Uncharacterized protein</fullName>
    </submittedName>
</protein>
<sequence length="456" mass="50585">MSLDPNSAQEFNRRHNRRGVQTATLRTYPPGTDLADPAVEQAARWLTPRALAGPEPKVARIIESFVREYQVTHPVPLASPVRDWSRAFDRFAAQELRSAVSPVSATLQDRVAARQAARKSQPQTITVIAPLVSPAPELSELADARSASREETEISLLRIQLATSEARQAEAVNRLEHVQEFLSLPNLEENSLLELLDAATQTTPDTGAIAQLLSDNDDLRTKVEELEDLLIDEQVNNGDLSLERDRLEVLFNSQVRETAFLRAKVAETDPVSAYSWVDEGEPSNPLGECPTDWDGLLADPRLGSNGLVFTGSARRIKEVANLDLDGAGLQAAWDAFGTLASYRTARLAGSWDSNVHSFCQSGPVESFHVPPNKHAQDETSSTRKDSRLADHRLLPVPKSVDESEHVYMWAHFKPFSWSAHQKLRIHYYDQVTTDQTIYIGHVGAHLPSGSTDKIRR</sequence>
<gene>
    <name evidence="3" type="ORF">GCM10025780_37840</name>
</gene>
<proteinExistence type="predicted"/>
<feature type="compositionally biased region" description="Basic and acidic residues" evidence="2">
    <location>
        <begin position="374"/>
        <end position="388"/>
    </location>
</feature>
<organism evidence="3 4">
    <name type="scientific">Frondihabitans cladoniiphilus</name>
    <dbReference type="NCBI Taxonomy" id="715785"/>
    <lineage>
        <taxon>Bacteria</taxon>
        <taxon>Bacillati</taxon>
        <taxon>Actinomycetota</taxon>
        <taxon>Actinomycetes</taxon>
        <taxon>Micrococcales</taxon>
        <taxon>Microbacteriaceae</taxon>
        <taxon>Frondihabitans</taxon>
    </lineage>
</organism>
<evidence type="ECO:0000256" key="2">
    <source>
        <dbReference type="SAM" id="MobiDB-lite"/>
    </source>
</evidence>
<comment type="caution">
    <text evidence="3">The sequence shown here is derived from an EMBL/GenBank/DDBJ whole genome shotgun (WGS) entry which is preliminary data.</text>
</comment>
<evidence type="ECO:0000256" key="1">
    <source>
        <dbReference type="SAM" id="Coils"/>
    </source>
</evidence>
<feature type="region of interest" description="Disordered" evidence="2">
    <location>
        <begin position="366"/>
        <end position="388"/>
    </location>
</feature>
<feature type="coiled-coil region" evidence="1">
    <location>
        <begin position="209"/>
        <end position="236"/>
    </location>
</feature>
<accession>A0ABP8WFT1</accession>
<keyword evidence="1" id="KW-0175">Coiled coil</keyword>